<dbReference type="GO" id="GO:0005886">
    <property type="term" value="C:plasma membrane"/>
    <property type="evidence" value="ECO:0007669"/>
    <property type="project" value="UniProtKB-SubCell"/>
</dbReference>
<keyword evidence="3 6" id="KW-0812">Transmembrane</keyword>
<evidence type="ECO:0000256" key="3">
    <source>
        <dbReference type="ARBA" id="ARBA00022692"/>
    </source>
</evidence>
<keyword evidence="5 6" id="KW-0472">Membrane</keyword>
<keyword evidence="4 6" id="KW-1133">Transmembrane helix</keyword>
<evidence type="ECO:0000256" key="5">
    <source>
        <dbReference type="ARBA" id="ARBA00023136"/>
    </source>
</evidence>
<reference evidence="7" key="1">
    <citation type="submission" date="2023-10" db="EMBL/GenBank/DDBJ databases">
        <title>Screening of Alkalihalophilus pseudofirmusBZ-TG-HK211 and Its Alleviation of Salt Stress on Rapeseed Growth.</title>
        <authorList>
            <person name="Zhao B."/>
            <person name="Guo T."/>
        </authorList>
    </citation>
    <scope>NUCLEOTIDE SEQUENCE</scope>
    <source>
        <strain evidence="7">BZ-TG-HK211</strain>
    </source>
</reference>
<dbReference type="NCBIfam" id="NF002460">
    <property type="entry name" value="PRK01658.1"/>
    <property type="match status" value="1"/>
</dbReference>
<comment type="subcellular location">
    <subcellularLocation>
        <location evidence="1">Cell membrane</location>
        <topology evidence="1">Multi-pass membrane protein</topology>
    </subcellularLocation>
</comment>
<dbReference type="PANTHER" id="PTHR33931:SF2">
    <property type="entry name" value="HOLIN-LIKE PROTEIN CIDA"/>
    <property type="match status" value="1"/>
</dbReference>
<feature type="transmembrane region" description="Helical" evidence="6">
    <location>
        <begin position="93"/>
        <end position="117"/>
    </location>
</feature>
<keyword evidence="2" id="KW-1003">Cell membrane</keyword>
<dbReference type="InterPro" id="IPR005538">
    <property type="entry name" value="LrgA/CidA"/>
</dbReference>
<comment type="caution">
    <text evidence="7">The sequence shown here is derived from an EMBL/GenBank/DDBJ whole genome shotgun (WGS) entry which is preliminary data.</text>
</comment>
<dbReference type="EMBL" id="JAWJAY010000002">
    <property type="protein sequence ID" value="MDV2886002.1"/>
    <property type="molecule type" value="Genomic_DNA"/>
</dbReference>
<sequence length="135" mass="15288">MKVVSFMQVLIHIAILYGFYRLGVWIQQALSLSIPGSIIGMLLLFILLVTKIIPVTRIEKGTTFLIRHMPLLFIPVTVGVMEYIDVFRGKGSLLIVITLISTILVFGIAGLVSQWCIHKMESNRLQPNRKEYSNE</sequence>
<dbReference type="Proteomes" id="UP001285636">
    <property type="component" value="Unassembled WGS sequence"/>
</dbReference>
<dbReference type="RefSeq" id="WP_323466912.1">
    <property type="nucleotide sequence ID" value="NZ_CP144224.1"/>
</dbReference>
<dbReference type="Pfam" id="PF03788">
    <property type="entry name" value="LrgA"/>
    <property type="match status" value="1"/>
</dbReference>
<protein>
    <submittedName>
        <fullName evidence="7">CidA/LrgA family protein</fullName>
    </submittedName>
</protein>
<evidence type="ECO:0000256" key="1">
    <source>
        <dbReference type="ARBA" id="ARBA00004651"/>
    </source>
</evidence>
<evidence type="ECO:0000256" key="6">
    <source>
        <dbReference type="SAM" id="Phobius"/>
    </source>
</evidence>
<accession>A0AAJ2U2I0</accession>
<organism evidence="7 8">
    <name type="scientific">Alkalihalophilus pseudofirmus</name>
    <name type="common">Bacillus pseudofirmus</name>
    <dbReference type="NCBI Taxonomy" id="79885"/>
    <lineage>
        <taxon>Bacteria</taxon>
        <taxon>Bacillati</taxon>
        <taxon>Bacillota</taxon>
        <taxon>Bacilli</taxon>
        <taxon>Bacillales</taxon>
        <taxon>Bacillaceae</taxon>
        <taxon>Alkalihalophilus</taxon>
    </lineage>
</organism>
<proteinExistence type="predicted"/>
<gene>
    <name evidence="7" type="ORF">RYX45_12500</name>
</gene>
<dbReference type="PANTHER" id="PTHR33931">
    <property type="entry name" value="HOLIN-LIKE PROTEIN CIDA-RELATED"/>
    <property type="match status" value="1"/>
</dbReference>
<feature type="transmembrane region" description="Helical" evidence="6">
    <location>
        <begin position="64"/>
        <end position="81"/>
    </location>
</feature>
<dbReference type="AlphaFoldDB" id="A0AAJ2U2I0"/>
<evidence type="ECO:0000313" key="8">
    <source>
        <dbReference type="Proteomes" id="UP001285636"/>
    </source>
</evidence>
<feature type="transmembrane region" description="Helical" evidence="6">
    <location>
        <begin position="32"/>
        <end position="52"/>
    </location>
</feature>
<feature type="transmembrane region" description="Helical" evidence="6">
    <location>
        <begin position="9"/>
        <end position="26"/>
    </location>
</feature>
<evidence type="ECO:0000256" key="2">
    <source>
        <dbReference type="ARBA" id="ARBA00022475"/>
    </source>
</evidence>
<name>A0AAJ2U2I0_ALKPS</name>
<evidence type="ECO:0000313" key="7">
    <source>
        <dbReference type="EMBL" id="MDV2886002.1"/>
    </source>
</evidence>
<evidence type="ECO:0000256" key="4">
    <source>
        <dbReference type="ARBA" id="ARBA00022989"/>
    </source>
</evidence>